<dbReference type="Pfam" id="PF14663">
    <property type="entry name" value="RasGEF_N_2"/>
    <property type="match status" value="1"/>
</dbReference>
<evidence type="ECO:0000256" key="1">
    <source>
        <dbReference type="ARBA" id="ARBA00008878"/>
    </source>
</evidence>
<keyword evidence="7" id="KW-1185">Reference proteome</keyword>
<feature type="region of interest" description="Disordered" evidence="2">
    <location>
        <begin position="939"/>
        <end position="1192"/>
    </location>
</feature>
<feature type="region of interest" description="Disordered" evidence="2">
    <location>
        <begin position="1213"/>
        <end position="1343"/>
    </location>
</feature>
<reference evidence="6" key="1">
    <citation type="submission" date="2023-08" db="EMBL/GenBank/DDBJ databases">
        <authorList>
            <person name="Alioto T."/>
            <person name="Alioto T."/>
            <person name="Gomez Garrido J."/>
        </authorList>
    </citation>
    <scope>NUCLEOTIDE SEQUENCE</scope>
</reference>
<feature type="domain" description="Rapamycin-insensitive companion of mTOR middle" evidence="3">
    <location>
        <begin position="533"/>
        <end position="753"/>
    </location>
</feature>
<evidence type="ECO:0000313" key="7">
    <source>
        <dbReference type="Proteomes" id="UP001162480"/>
    </source>
</evidence>
<feature type="compositionally biased region" description="Low complexity" evidence="2">
    <location>
        <begin position="1292"/>
        <end position="1306"/>
    </location>
</feature>
<dbReference type="InterPro" id="IPR029452">
    <property type="entry name" value="RICTOR_V"/>
</dbReference>
<dbReference type="GO" id="GO:0043539">
    <property type="term" value="F:protein serine/threonine kinase activator activity"/>
    <property type="evidence" value="ECO:0007669"/>
    <property type="project" value="TreeGrafter"/>
</dbReference>
<dbReference type="Pfam" id="PF14664">
    <property type="entry name" value="RICTOR_N"/>
    <property type="match status" value="1"/>
</dbReference>
<proteinExistence type="inferred from homology"/>
<dbReference type="InterPro" id="IPR028267">
    <property type="entry name" value="Pianissimo_N"/>
</dbReference>
<gene>
    <name evidence="6" type="ORF">OCTVUL_1B028092</name>
</gene>
<evidence type="ECO:0000313" key="6">
    <source>
        <dbReference type="EMBL" id="CAI9743243.1"/>
    </source>
</evidence>
<dbReference type="InterPro" id="IPR028268">
    <property type="entry name" value="Pianissimo_fam"/>
</dbReference>
<name>A0AA36FR71_OCTVU</name>
<dbReference type="Pfam" id="PF14666">
    <property type="entry name" value="RICTOR_M"/>
    <property type="match status" value="1"/>
</dbReference>
<dbReference type="GO" id="GO:0051897">
    <property type="term" value="P:positive regulation of phosphatidylinositol 3-kinase/protein kinase B signal transduction"/>
    <property type="evidence" value="ECO:0007669"/>
    <property type="project" value="TreeGrafter"/>
</dbReference>
<dbReference type="SMART" id="SM01308">
    <property type="entry name" value="RICTOR_N"/>
    <property type="match status" value="1"/>
</dbReference>
<dbReference type="SMART" id="SM01307">
    <property type="entry name" value="RICTOR_M"/>
    <property type="match status" value="1"/>
</dbReference>
<feature type="compositionally biased region" description="Low complexity" evidence="2">
    <location>
        <begin position="1173"/>
        <end position="1184"/>
    </location>
</feature>
<dbReference type="SMART" id="SM01310">
    <property type="entry name" value="RICTOR_V"/>
    <property type="match status" value="1"/>
</dbReference>
<feature type="compositionally biased region" description="Acidic residues" evidence="2">
    <location>
        <begin position="1119"/>
        <end position="1136"/>
    </location>
</feature>
<dbReference type="SUPFAM" id="SSF48371">
    <property type="entry name" value="ARM repeat"/>
    <property type="match status" value="1"/>
</dbReference>
<protein>
    <submittedName>
        <fullName evidence="6">Rapamycin-insensitive companion of mTOR</fullName>
    </submittedName>
</protein>
<dbReference type="PANTHER" id="PTHR13298:SF11">
    <property type="entry name" value="RAPAMYCIN-INSENSITIVE COMPANION OF MTOR"/>
    <property type="match status" value="1"/>
</dbReference>
<evidence type="ECO:0000259" key="3">
    <source>
        <dbReference type="SMART" id="SM01307"/>
    </source>
</evidence>
<dbReference type="InterPro" id="IPR029453">
    <property type="entry name" value="Rictor_IV"/>
</dbReference>
<dbReference type="EMBL" id="OX597841">
    <property type="protein sequence ID" value="CAI9743243.1"/>
    <property type="molecule type" value="Genomic_DNA"/>
</dbReference>
<dbReference type="Pfam" id="PF14668">
    <property type="entry name" value="RICTOR_V"/>
    <property type="match status" value="1"/>
</dbReference>
<sequence>MAAFAVRHPSRALKNGRLRGRHESGEENIRLDLSRAPSENVKEVLSNVVCQNGISKNKKLGYLNFFVKLLNKLGPSKNLGYTMEEILCCLKVGLLHEAKEVRAATLRVIRYLLTEQKVLDIIVSLHIDYLIARCLDICLSNEVERIHAMKLIRKIIQLFPHQVPLSMLYPMVAIGRDGSSERDRLRRACLATICELAFVNAQAADRCDAISCILRNILDCYHYPRINESLVVTVLFLLNHPNTRHYIKQNTDLEQLIAPFTDCHFKFSAETNEHGTGDEQETRFKASKMALLTVMRSWPGLIRMCRPTGSGLQSLIGILYIQNNEIRQAIMDVMFDLFRLTTPKLTDSFVEALNSVDPSAMREEWKLLEGFVAEEGRAILPHLAKVRPNLIENHLALILAAWIETGILQALVEVITSTEGHLFIRAVILLGELLHMANTLLPHECTTHSHCLPNLMAVASSFDIPGQHRHRATLAVSYLNRIHTLKKRGPRPCSLFLDQLIQNANTTLQQESFYTQFSQDKLSSDAVKTVFNADDFVSQVIRETHVLSTKEHKSWDWHSISALLKCPDKFKKLDDQTSQRFVRRLLSFFKPTSGQYSSIEQKHPAARKITVACCHFIDFLIETDVEETNKLIVEFLGDINNCLSEMKSERAISDSIFSPTLINNTLSKYYFLFIGRFSATDRGEQCLQRAGIFQSICDVISASTPDVYIKLIVSSMYYARDCSTKVILSKALVSSSENGRLYATKFLRVLLRTKMPMFRSWGMEVLVTQLYDQSRAVAMAALNVIDEACEIQGHIGMSTYGIVWLKEEGLVTEIIRLAEECGVFSVRGTAFYTLGLLASTRQGANILAQYGWESTWRNRSDKWPIVEHHEPVVEDDDDDGGGGGSGGRSSRAGTGLSPETPSDHQNISLSSGGTRSDSEELSSSMATNNLHLGLSGMQSSFERYGSSEERDDQPQQQPKESAPGAVAGGRSSYSRGGFKASGGHGGLGIRSGSMEERGKGGVSSSGSGTKDDSDITLHRVGNISRSSTLPPRSSGFDRSQVGAGRFSTKSKSMHGFVRERGFLSPMNPPPGTAAPAVDRDRDRSPTKSLHIMLFSSSQSERSSIDKVEEENSDSLSECQETDPAGDEEEEEEDEDQQLGAGRNDNDDNNNNNNNNNNNHHNNNNNHHNDHNHNNLNNNNGDASGSSGGGGGGSIGGGGWGGCRPFEIGVYRTRVGSLREPPQSTSDSSRTSKSRADSFNTDSTTSGVSSCGDDSAGLAPPPQPLTAGGSGSGTCSSDPMCRSGGSPTASSVALLATTDSSDSSSAAGHHHHHHHHHHHLQHQSALPDTGGKDYVHPSSQQRKLVNLSRVPSMRRHCGSPPYGIKPCVQLQGLEHVDNPVSYTSTRDAAGLATLRLIRRQRTSSSDVDSDYGLNNLYGEDDAFSRTCSIGSQKSAEAMSFHES</sequence>
<evidence type="ECO:0000259" key="5">
    <source>
        <dbReference type="SMART" id="SM01310"/>
    </source>
</evidence>
<feature type="compositionally biased region" description="Gly residues" evidence="2">
    <location>
        <begin position="979"/>
        <end position="989"/>
    </location>
</feature>
<organism evidence="6 7">
    <name type="scientific">Octopus vulgaris</name>
    <name type="common">Common octopus</name>
    <dbReference type="NCBI Taxonomy" id="6645"/>
    <lineage>
        <taxon>Eukaryota</taxon>
        <taxon>Metazoa</taxon>
        <taxon>Spiralia</taxon>
        <taxon>Lophotrochozoa</taxon>
        <taxon>Mollusca</taxon>
        <taxon>Cephalopoda</taxon>
        <taxon>Coleoidea</taxon>
        <taxon>Octopodiformes</taxon>
        <taxon>Octopoda</taxon>
        <taxon>Incirrata</taxon>
        <taxon>Octopodidae</taxon>
        <taxon>Octopus</taxon>
    </lineage>
</organism>
<dbReference type="Proteomes" id="UP001162480">
    <property type="component" value="Chromosome 28"/>
</dbReference>
<accession>A0AA36FR71</accession>
<feature type="compositionally biased region" description="Polar residues" evidence="2">
    <location>
        <begin position="897"/>
        <end position="923"/>
    </location>
</feature>
<feature type="domain" description="Rapamycin-insensitive companion of mTOR N-terminal" evidence="4">
    <location>
        <begin position="60"/>
        <end position="442"/>
    </location>
</feature>
<dbReference type="InterPro" id="IPR016024">
    <property type="entry name" value="ARM-type_fold"/>
</dbReference>
<feature type="compositionally biased region" description="Polar residues" evidence="2">
    <location>
        <begin position="1238"/>
        <end position="1248"/>
    </location>
</feature>
<feature type="compositionally biased region" description="Basic residues" evidence="2">
    <location>
        <begin position="1307"/>
        <end position="1320"/>
    </location>
</feature>
<evidence type="ECO:0000259" key="4">
    <source>
        <dbReference type="SMART" id="SM01308"/>
    </source>
</evidence>
<feature type="region of interest" description="Disordered" evidence="2">
    <location>
        <begin position="869"/>
        <end position="923"/>
    </location>
</feature>
<evidence type="ECO:0000256" key="2">
    <source>
        <dbReference type="SAM" id="MobiDB-lite"/>
    </source>
</evidence>
<dbReference type="InterPro" id="IPR029451">
    <property type="entry name" value="RICTOR_M"/>
</dbReference>
<dbReference type="GO" id="GO:0031932">
    <property type="term" value="C:TORC2 complex"/>
    <property type="evidence" value="ECO:0007669"/>
    <property type="project" value="InterPro"/>
</dbReference>
<dbReference type="GO" id="GO:0038203">
    <property type="term" value="P:TORC2 signaling"/>
    <property type="evidence" value="ECO:0007669"/>
    <property type="project" value="TreeGrafter"/>
</dbReference>
<feature type="compositionally biased region" description="Low complexity" evidence="2">
    <location>
        <begin position="1148"/>
        <end position="1165"/>
    </location>
</feature>
<comment type="similarity">
    <text evidence="1">Belongs to the RICTOR family.</text>
</comment>
<feature type="domain" description="Rapamycin-insensitive companion of mTOR" evidence="5">
    <location>
        <begin position="793"/>
        <end position="854"/>
    </location>
</feature>
<dbReference type="PANTHER" id="PTHR13298">
    <property type="entry name" value="CYTOSOLIC REGULATOR PIANISSIMO"/>
    <property type="match status" value="1"/>
</dbReference>